<proteinExistence type="predicted"/>
<sequence length="258" mass="29727">MHFLFIPIVDDKKWNEKHPDKEPRVKVCAKELMNMTEMNVFHRVLQEYMDQHSQKGLFPVLNGTTIGGNRTIAELKAKSAFEEAIDATKHAEEIKEVAYQSVFDANEQVRQVQSEIVNIQEAKLIAEEDTEKWLEELEKKELPVMKELKDGLTDLGADKDDYDSITGFVKALEHPVKSSTGKVFVEIPNPEKTLPVLKKVMRKLTTVIEKTKDIARKIARHAEQTRVSVRARLAEAQEEARRQNEERKPVQKKKDITR</sequence>
<feature type="region of interest" description="Disordered" evidence="1">
    <location>
        <begin position="234"/>
        <end position="258"/>
    </location>
</feature>
<dbReference type="Proteomes" id="UP000095492">
    <property type="component" value="Unassembled WGS sequence"/>
</dbReference>
<reference evidence="2 3" key="1">
    <citation type="submission" date="2015-09" db="EMBL/GenBank/DDBJ databases">
        <authorList>
            <consortium name="Pathogen Informatics"/>
        </authorList>
    </citation>
    <scope>NUCLEOTIDE SEQUENCE [LARGE SCALE GENOMIC DNA]</scope>
    <source>
        <strain evidence="2 3">2789STDY5608891</strain>
    </source>
</reference>
<evidence type="ECO:0000256" key="1">
    <source>
        <dbReference type="SAM" id="MobiDB-lite"/>
    </source>
</evidence>
<protein>
    <submittedName>
        <fullName evidence="2">Uncharacterized protein</fullName>
    </submittedName>
</protein>
<gene>
    <name evidence="2" type="ORF">ERS852448_01119</name>
</gene>
<evidence type="ECO:0000313" key="3">
    <source>
        <dbReference type="Proteomes" id="UP000095492"/>
    </source>
</evidence>
<evidence type="ECO:0000313" key="2">
    <source>
        <dbReference type="EMBL" id="CUM93205.1"/>
    </source>
</evidence>
<dbReference type="EMBL" id="CYYA01000006">
    <property type="protein sequence ID" value="CUM93205.1"/>
    <property type="molecule type" value="Genomic_DNA"/>
</dbReference>
<name>A0A173SUB5_EUBRA</name>
<organism evidence="2 3">
    <name type="scientific">Eubacterium ramulus</name>
    <dbReference type="NCBI Taxonomy" id="39490"/>
    <lineage>
        <taxon>Bacteria</taxon>
        <taxon>Bacillati</taxon>
        <taxon>Bacillota</taxon>
        <taxon>Clostridia</taxon>
        <taxon>Eubacteriales</taxon>
        <taxon>Eubacteriaceae</taxon>
        <taxon>Eubacterium</taxon>
    </lineage>
</organism>
<dbReference type="AlphaFoldDB" id="A0A173SUB5"/>
<accession>A0A173SUB5</accession>